<dbReference type="GO" id="GO:0043138">
    <property type="term" value="F:3'-5' DNA helicase activity"/>
    <property type="evidence" value="ECO:0007669"/>
    <property type="project" value="UniProtKB-EC"/>
</dbReference>
<feature type="domain" description="UvrD-like helicase C-terminal" evidence="17">
    <location>
        <begin position="313"/>
        <end position="579"/>
    </location>
</feature>
<name>A0A1M5F2I2_9THEO</name>
<proteinExistence type="inferred from homology"/>
<keyword evidence="10" id="KW-0234">DNA repair</keyword>
<keyword evidence="2" id="KW-0540">Nuclease</keyword>
<dbReference type="Pfam" id="PF12705">
    <property type="entry name" value="PDDEXK_1"/>
    <property type="match status" value="1"/>
</dbReference>
<evidence type="ECO:0000256" key="2">
    <source>
        <dbReference type="ARBA" id="ARBA00022722"/>
    </source>
</evidence>
<comment type="catalytic activity">
    <reaction evidence="14">
        <text>ATP + H2O = ADP + phosphate + H(+)</text>
        <dbReference type="Rhea" id="RHEA:13065"/>
        <dbReference type="ChEBI" id="CHEBI:15377"/>
        <dbReference type="ChEBI" id="CHEBI:15378"/>
        <dbReference type="ChEBI" id="CHEBI:30616"/>
        <dbReference type="ChEBI" id="CHEBI:43474"/>
        <dbReference type="ChEBI" id="CHEBI:456216"/>
        <dbReference type="EC" id="5.6.2.4"/>
    </reaction>
</comment>
<feature type="binding site" evidence="15">
    <location>
        <begin position="22"/>
        <end position="29"/>
    </location>
    <ligand>
        <name>ATP</name>
        <dbReference type="ChEBI" id="CHEBI:30616"/>
    </ligand>
</feature>
<evidence type="ECO:0000259" key="16">
    <source>
        <dbReference type="PROSITE" id="PS51198"/>
    </source>
</evidence>
<evidence type="ECO:0000256" key="6">
    <source>
        <dbReference type="ARBA" id="ARBA00022806"/>
    </source>
</evidence>
<evidence type="ECO:0000256" key="11">
    <source>
        <dbReference type="ARBA" id="ARBA00023235"/>
    </source>
</evidence>
<dbReference type="InterPro" id="IPR011604">
    <property type="entry name" value="PDDEXK-like_dom_sf"/>
</dbReference>
<dbReference type="CDD" id="cd17932">
    <property type="entry name" value="DEXQc_UvrD"/>
    <property type="match status" value="1"/>
</dbReference>
<keyword evidence="8 15" id="KW-0067">ATP-binding</keyword>
<evidence type="ECO:0000256" key="3">
    <source>
        <dbReference type="ARBA" id="ARBA00022741"/>
    </source>
</evidence>
<dbReference type="GO" id="GO:0005524">
    <property type="term" value="F:ATP binding"/>
    <property type="evidence" value="ECO:0007669"/>
    <property type="project" value="UniProtKB-UniRule"/>
</dbReference>
<dbReference type="SUPFAM" id="SSF52540">
    <property type="entry name" value="P-loop containing nucleoside triphosphate hydrolases"/>
    <property type="match status" value="1"/>
</dbReference>
<evidence type="ECO:0000256" key="9">
    <source>
        <dbReference type="ARBA" id="ARBA00023125"/>
    </source>
</evidence>
<evidence type="ECO:0000256" key="7">
    <source>
        <dbReference type="ARBA" id="ARBA00022839"/>
    </source>
</evidence>
<reference evidence="18 19" key="1">
    <citation type="submission" date="2016-11" db="EMBL/GenBank/DDBJ databases">
        <authorList>
            <person name="Jaros S."/>
            <person name="Januszkiewicz K."/>
            <person name="Wedrychowicz H."/>
        </authorList>
    </citation>
    <scope>NUCLEOTIDE SEQUENCE [LARGE SCALE GENOMIC DNA]</scope>
    <source>
        <strain evidence="18 19">DSM 17918</strain>
    </source>
</reference>
<keyword evidence="9" id="KW-0238">DNA-binding</keyword>
<feature type="domain" description="UvrD-like helicase ATP-binding" evidence="16">
    <location>
        <begin position="1"/>
        <end position="312"/>
    </location>
</feature>
<keyword evidence="3 15" id="KW-0547">Nucleotide-binding</keyword>
<dbReference type="InterPro" id="IPR011335">
    <property type="entry name" value="Restrct_endonuc-II-like"/>
</dbReference>
<protein>
    <recommendedName>
        <fullName evidence="13">DNA 3'-5' helicase</fullName>
        <ecNumber evidence="13">5.6.2.4</ecNumber>
    </recommendedName>
</protein>
<dbReference type="Gene3D" id="3.40.50.300">
    <property type="entry name" value="P-loop containing nucleotide triphosphate hydrolases"/>
    <property type="match status" value="3"/>
</dbReference>
<evidence type="ECO:0000256" key="5">
    <source>
        <dbReference type="ARBA" id="ARBA00022801"/>
    </source>
</evidence>
<dbReference type="PROSITE" id="PS51198">
    <property type="entry name" value="UVRD_HELICASE_ATP_BIND"/>
    <property type="match status" value="1"/>
</dbReference>
<dbReference type="STRING" id="1121256.SAMN02746089_02670"/>
<dbReference type="InterPro" id="IPR014017">
    <property type="entry name" value="DNA_helicase_UvrD-like_C"/>
</dbReference>
<evidence type="ECO:0000256" key="4">
    <source>
        <dbReference type="ARBA" id="ARBA00022763"/>
    </source>
</evidence>
<dbReference type="OrthoDB" id="9810135at2"/>
<evidence type="ECO:0000256" key="14">
    <source>
        <dbReference type="ARBA" id="ARBA00048988"/>
    </source>
</evidence>
<evidence type="ECO:0000256" key="15">
    <source>
        <dbReference type="PROSITE-ProRule" id="PRU00560"/>
    </source>
</evidence>
<dbReference type="GO" id="GO:0005829">
    <property type="term" value="C:cytosol"/>
    <property type="evidence" value="ECO:0007669"/>
    <property type="project" value="TreeGrafter"/>
</dbReference>
<sequence length="935" mass="106852">MEYTPEQYIAVNSLDKNMAVVAGAGAGKTRVLVGRVMNILKTGNASIDEIVAITYTEKAALEIKDRIRAALQQEINKGYKELIREKERLGVSNIGTIHKFCLDLLRQNPVEAGIDPECRVLDSAQAKVLISECLDEALKAMLEKEDIFRFVGTLGYDNFVQALLLLYDKLRNMGISIDEFERYAPEGEKQLVYKVLKAVDQMYEKRKNYLNVIDYEDMLRLSYQMLKNHEDILAYYRKTFKYILVDEYQDLNYIQDSIIRLLDNGTNLFVVGDKKQSIYRFRGARVELFDKLYNDLSKLGGSVILNKNFRSVPSILQYLNNIFEGFMEYFSDMLPHREEKSTDAVEILLAEGEDMSGKKAAEAQLLAKRISLLVQKDGYKYGDIAVLINKRTHVDYYTAELDRCGIPYHVITNGGLLECLEVRDVVNALKAVAGMGMIYVYGTLTNLFAISDDTFAKIRLNSGAITMDTLEKWDDDKLQGALAFIRRWIKHADLLSLTDLVKMIIDDTRLFYRCALKGRQSIANVVRFIQLCSQYDDSGYTLNEFLNELENFQEDEDEAVVTREDSDVVKFITIHSAKGLEFPVVIFADTSSAFNNVDNDSLLFDPDAGLAISTDDDEYKFVQGKIKEGDEEEYKRLLYVALTRAKDKLIISGNKNYARRSFLSWIIEKSPYDVKVIEQIEGEVAPLYPIQRDLERPSFERAEIKSIKYFAATALGDYLRCPFKYGLNFFLGVKEKESGLTGSGEIGEMLGSERGSIVHNIIDRAKSKEEAVYMVNQLKICDEDKAFISKCIKNYVNSPFTSYKKFKSEYAVELALDEYNIVTGRIDRLILDNDIILLDFKTNMSIDSELLKAYELQLKIYAMALKKNGIDVQKAFLFNLYSNEITYVDINEEELKRAEALVKKMVGEINRIKSIDEFKKTGNCINCGFKNHICR</sequence>
<accession>A0A1M5F2I2</accession>
<evidence type="ECO:0000256" key="12">
    <source>
        <dbReference type="ARBA" id="ARBA00034617"/>
    </source>
</evidence>
<dbReference type="PROSITE" id="PS51217">
    <property type="entry name" value="UVRD_HELICASE_CTER"/>
    <property type="match status" value="1"/>
</dbReference>
<keyword evidence="11" id="KW-0413">Isomerase</keyword>
<evidence type="ECO:0000313" key="19">
    <source>
        <dbReference type="Proteomes" id="UP000184088"/>
    </source>
</evidence>
<dbReference type="RefSeq" id="WP_073346419.1">
    <property type="nucleotide sequence ID" value="NZ_FQVH01000053.1"/>
</dbReference>
<dbReference type="Pfam" id="PF00580">
    <property type="entry name" value="UvrD-helicase"/>
    <property type="match status" value="1"/>
</dbReference>
<evidence type="ECO:0000256" key="13">
    <source>
        <dbReference type="ARBA" id="ARBA00034808"/>
    </source>
</evidence>
<organism evidence="18 19">
    <name type="scientific">Caldanaerobius fijiensis DSM 17918</name>
    <dbReference type="NCBI Taxonomy" id="1121256"/>
    <lineage>
        <taxon>Bacteria</taxon>
        <taxon>Bacillati</taxon>
        <taxon>Bacillota</taxon>
        <taxon>Clostridia</taxon>
        <taxon>Thermoanaerobacterales</taxon>
        <taxon>Thermoanaerobacteraceae</taxon>
        <taxon>Caldanaerobius</taxon>
    </lineage>
</organism>
<keyword evidence="4" id="KW-0227">DNA damage</keyword>
<comment type="similarity">
    <text evidence="1">Belongs to the helicase family. UvrD subfamily.</text>
</comment>
<keyword evidence="19" id="KW-1185">Reference proteome</keyword>
<evidence type="ECO:0000313" key="18">
    <source>
        <dbReference type="EMBL" id="SHF85588.1"/>
    </source>
</evidence>
<keyword evidence="6 15" id="KW-0347">Helicase</keyword>
<dbReference type="EMBL" id="FQVH01000053">
    <property type="protein sequence ID" value="SHF85588.1"/>
    <property type="molecule type" value="Genomic_DNA"/>
</dbReference>
<dbReference type="Proteomes" id="UP000184088">
    <property type="component" value="Unassembled WGS sequence"/>
</dbReference>
<dbReference type="InterPro" id="IPR014016">
    <property type="entry name" value="UvrD-like_ATP-bd"/>
</dbReference>
<keyword evidence="7" id="KW-0269">Exonuclease</keyword>
<dbReference type="Gene3D" id="1.10.10.160">
    <property type="match status" value="1"/>
</dbReference>
<dbReference type="PANTHER" id="PTHR11070">
    <property type="entry name" value="UVRD / RECB / PCRA DNA HELICASE FAMILY MEMBER"/>
    <property type="match status" value="1"/>
</dbReference>
<dbReference type="Pfam" id="PF13361">
    <property type="entry name" value="UvrD_C"/>
    <property type="match status" value="1"/>
</dbReference>
<evidence type="ECO:0000256" key="1">
    <source>
        <dbReference type="ARBA" id="ARBA00009922"/>
    </source>
</evidence>
<comment type="catalytic activity">
    <reaction evidence="12">
        <text>Couples ATP hydrolysis with the unwinding of duplex DNA by translocating in the 3'-5' direction.</text>
        <dbReference type="EC" id="5.6.2.4"/>
    </reaction>
</comment>
<gene>
    <name evidence="18" type="ORF">SAMN02746089_02670</name>
</gene>
<keyword evidence="5 15" id="KW-0378">Hydrolase</keyword>
<dbReference type="InterPro" id="IPR000212">
    <property type="entry name" value="DNA_helicase_UvrD/REP"/>
</dbReference>
<dbReference type="GO" id="GO:0003677">
    <property type="term" value="F:DNA binding"/>
    <property type="evidence" value="ECO:0007669"/>
    <property type="project" value="UniProtKB-KW"/>
</dbReference>
<dbReference type="SUPFAM" id="SSF52980">
    <property type="entry name" value="Restriction endonuclease-like"/>
    <property type="match status" value="1"/>
</dbReference>
<dbReference type="InterPro" id="IPR027417">
    <property type="entry name" value="P-loop_NTPase"/>
</dbReference>
<dbReference type="GO" id="GO:0033202">
    <property type="term" value="C:DNA helicase complex"/>
    <property type="evidence" value="ECO:0007669"/>
    <property type="project" value="TreeGrafter"/>
</dbReference>
<dbReference type="Gene3D" id="3.90.320.10">
    <property type="match status" value="1"/>
</dbReference>
<dbReference type="InterPro" id="IPR038726">
    <property type="entry name" value="PDDEXK_AddAB-type"/>
</dbReference>
<dbReference type="EC" id="5.6.2.4" evidence="13"/>
<dbReference type="GO" id="GO:0000725">
    <property type="term" value="P:recombinational repair"/>
    <property type="evidence" value="ECO:0007669"/>
    <property type="project" value="TreeGrafter"/>
</dbReference>
<dbReference type="PANTHER" id="PTHR11070:SF48">
    <property type="entry name" value="ATP-DEPENDENT HELICASE_NUCLEASE SUBUNIT A"/>
    <property type="match status" value="1"/>
</dbReference>
<dbReference type="GO" id="GO:0004527">
    <property type="term" value="F:exonuclease activity"/>
    <property type="evidence" value="ECO:0007669"/>
    <property type="project" value="UniProtKB-KW"/>
</dbReference>
<evidence type="ECO:0000256" key="8">
    <source>
        <dbReference type="ARBA" id="ARBA00022840"/>
    </source>
</evidence>
<dbReference type="AlphaFoldDB" id="A0A1M5F2I2"/>
<evidence type="ECO:0000259" key="17">
    <source>
        <dbReference type="PROSITE" id="PS51217"/>
    </source>
</evidence>
<evidence type="ECO:0000256" key="10">
    <source>
        <dbReference type="ARBA" id="ARBA00023204"/>
    </source>
</evidence>
<dbReference type="InterPro" id="IPR013986">
    <property type="entry name" value="DExx_box_DNA_helicase_dom_sf"/>
</dbReference>